<dbReference type="SUPFAM" id="SSF53822">
    <property type="entry name" value="Periplasmic binding protein-like I"/>
    <property type="match status" value="1"/>
</dbReference>
<sequence length="426" mass="42509">MHPRRPAARRRPVSAAFLAAALVLSVSACSGVTGNARVETVEASGDGILRVGLILDNTGDSSFLNDSQRAAAELAVREINASGGHKGRPVELLPVQADQDTAMQAHSLVSDKADVVIGPTDSSHATEAIDVLSRARTPLISPANTASALSSAESGGYYFRTAAADVAQGPVLAKLAKDGGAATLSVLHEEGSYGKDVSAAVADSARQIGLRVLDNTGFTPGEAGTAARTAAGAAPDAVVVIAREGAQGALAELNNAGLSGARLLLSDGAFARYGSKLGAKALDGAKAVVPGHLPSAGFQARLLEVDPDLRDVSFAAETYDAVTLAALAAARAQDDAGRSIAANLVAVSGGTGADNSSGGAPAPCLSYKACVPGLASGGEVNYDGESGPVAFDSKGDITTATFTVFTYGSDNIPAATGRETAGRGGS</sequence>
<name>A0A0V8I6E2_9MICC</name>
<dbReference type="Proteomes" id="UP000053199">
    <property type="component" value="Unassembled WGS sequence"/>
</dbReference>
<dbReference type="RefSeq" id="WP_058269412.1">
    <property type="nucleotide sequence ID" value="NZ_FMAZ01000009.1"/>
</dbReference>
<evidence type="ECO:0000313" key="6">
    <source>
        <dbReference type="Proteomes" id="UP000053199"/>
    </source>
</evidence>
<feature type="domain" description="Leucine-binding protein" evidence="4">
    <location>
        <begin position="50"/>
        <end position="347"/>
    </location>
</feature>
<evidence type="ECO:0000256" key="3">
    <source>
        <dbReference type="SAM" id="SignalP"/>
    </source>
</evidence>
<feature type="signal peptide" evidence="3">
    <location>
        <begin position="1"/>
        <end position="28"/>
    </location>
</feature>
<protein>
    <submittedName>
        <fullName evidence="5">ABC transporter substrate-binding protein</fullName>
    </submittedName>
</protein>
<dbReference type="AlphaFoldDB" id="A0A0V8I6E2"/>
<dbReference type="PANTHER" id="PTHR30483">
    <property type="entry name" value="LEUCINE-SPECIFIC-BINDING PROTEIN"/>
    <property type="match status" value="1"/>
</dbReference>
<dbReference type="InterPro" id="IPR051010">
    <property type="entry name" value="BCAA_transport"/>
</dbReference>
<dbReference type="InterPro" id="IPR028082">
    <property type="entry name" value="Peripla_BP_I"/>
</dbReference>
<feature type="chain" id="PRO_5038597765" evidence="3">
    <location>
        <begin position="29"/>
        <end position="426"/>
    </location>
</feature>
<dbReference type="InterPro" id="IPR028081">
    <property type="entry name" value="Leu-bd"/>
</dbReference>
<keyword evidence="2 3" id="KW-0732">Signal</keyword>
<dbReference type="OrthoDB" id="9772589at2"/>
<comment type="similarity">
    <text evidence="1">Belongs to the leucine-binding protein family.</text>
</comment>
<evidence type="ECO:0000256" key="1">
    <source>
        <dbReference type="ARBA" id="ARBA00010062"/>
    </source>
</evidence>
<gene>
    <name evidence="5" type="ORF">AS031_17320</name>
</gene>
<dbReference type="EMBL" id="LNQM01000010">
    <property type="protein sequence ID" value="KSU70357.1"/>
    <property type="molecule type" value="Genomic_DNA"/>
</dbReference>
<reference evidence="5 6" key="1">
    <citation type="journal article" date="2014" name="Arch. Microbiol.">
        <title>Arthrobacter enclensis sp. nov., isolated from sediment sample.</title>
        <authorList>
            <person name="Dastager S.G."/>
            <person name="Liu Q."/>
            <person name="Tang S.K."/>
            <person name="Krishnamurthi S."/>
            <person name="Lee J.C."/>
            <person name="Li W.J."/>
        </authorList>
    </citation>
    <scope>NUCLEOTIDE SEQUENCE [LARGE SCALE GENOMIC DNA]</scope>
    <source>
        <strain evidence="5 6">NIO-1008</strain>
    </source>
</reference>
<evidence type="ECO:0000256" key="2">
    <source>
        <dbReference type="ARBA" id="ARBA00022729"/>
    </source>
</evidence>
<evidence type="ECO:0000259" key="4">
    <source>
        <dbReference type="Pfam" id="PF13458"/>
    </source>
</evidence>
<dbReference type="Gene3D" id="3.40.50.2300">
    <property type="match status" value="2"/>
</dbReference>
<dbReference type="PANTHER" id="PTHR30483:SF6">
    <property type="entry name" value="PERIPLASMIC BINDING PROTEIN OF ABC TRANSPORTER FOR NATURAL AMINO ACIDS"/>
    <property type="match status" value="1"/>
</dbReference>
<organism evidence="5 6">
    <name type="scientific">Pseudarthrobacter enclensis</name>
    <dbReference type="NCBI Taxonomy" id="993070"/>
    <lineage>
        <taxon>Bacteria</taxon>
        <taxon>Bacillati</taxon>
        <taxon>Actinomycetota</taxon>
        <taxon>Actinomycetes</taxon>
        <taxon>Micrococcales</taxon>
        <taxon>Micrococcaceae</taxon>
        <taxon>Pseudarthrobacter</taxon>
    </lineage>
</organism>
<evidence type="ECO:0000313" key="5">
    <source>
        <dbReference type="EMBL" id="KSU70357.1"/>
    </source>
</evidence>
<proteinExistence type="inferred from homology"/>
<dbReference type="PROSITE" id="PS51257">
    <property type="entry name" value="PROKAR_LIPOPROTEIN"/>
    <property type="match status" value="1"/>
</dbReference>
<comment type="caution">
    <text evidence="5">The sequence shown here is derived from an EMBL/GenBank/DDBJ whole genome shotgun (WGS) entry which is preliminary data.</text>
</comment>
<accession>A0A0V8I6E2</accession>
<dbReference type="STRING" id="993070.AS031_17320"/>
<dbReference type="Pfam" id="PF13458">
    <property type="entry name" value="Peripla_BP_6"/>
    <property type="match status" value="1"/>
</dbReference>
<keyword evidence="6" id="KW-1185">Reference proteome</keyword>